<evidence type="ECO:0000256" key="2">
    <source>
        <dbReference type="ARBA" id="ARBA00022723"/>
    </source>
</evidence>
<name>A0A6P0UPM0_9FLAO</name>
<dbReference type="InterPro" id="IPR050682">
    <property type="entry name" value="ModA/WtpA"/>
</dbReference>
<dbReference type="PANTHER" id="PTHR30632">
    <property type="entry name" value="MOLYBDATE-BINDING PERIPLASMIC PROTEIN"/>
    <property type="match status" value="1"/>
</dbReference>
<dbReference type="PIRSF" id="PIRSF004846">
    <property type="entry name" value="ModA"/>
    <property type="match status" value="1"/>
</dbReference>
<dbReference type="InterPro" id="IPR005950">
    <property type="entry name" value="ModA"/>
</dbReference>
<dbReference type="EMBL" id="JAABOO010000001">
    <property type="protein sequence ID" value="NER12863.1"/>
    <property type="molecule type" value="Genomic_DNA"/>
</dbReference>
<sequence>MKKTILQIILLITIFGCKKTEPEKLTIATAANMQFVMKELITSFEEQSGVACDAVVSSSGKLSAQIREGAPFDVFVSADMKYPTELFDEGLTEAAPEAYAYGRLVLWSIIDSTDVSIEKLTGNEIKHIALANPKTAPYGNAAIEVLRYNGIYEAVEEKLVFGESISQTNQFVVSSAAEAGFTSKSVVLSPGMKARGRWVAIDPNIHTPITQGVVILKNNRNMFEEAQKFYNFLFSDKGREILRQFGYTAIAK</sequence>
<gene>
    <name evidence="5" type="primary">modA</name>
    <name evidence="5" type="ORF">GWK08_05390</name>
</gene>
<protein>
    <submittedName>
        <fullName evidence="5">Molybdate ABC transporter substrate-binding protein</fullName>
    </submittedName>
</protein>
<dbReference type="Proteomes" id="UP000468581">
    <property type="component" value="Unassembled WGS sequence"/>
</dbReference>
<comment type="caution">
    <text evidence="5">The sequence shown here is derived from an EMBL/GenBank/DDBJ whole genome shotgun (WGS) entry which is preliminary data.</text>
</comment>
<dbReference type="Gene3D" id="3.40.190.10">
    <property type="entry name" value="Periplasmic binding protein-like II"/>
    <property type="match status" value="2"/>
</dbReference>
<dbReference type="GO" id="GO:0046872">
    <property type="term" value="F:metal ion binding"/>
    <property type="evidence" value="ECO:0007669"/>
    <property type="project" value="UniProtKB-KW"/>
</dbReference>
<evidence type="ECO:0000313" key="6">
    <source>
        <dbReference type="Proteomes" id="UP000468581"/>
    </source>
</evidence>
<dbReference type="InterPro" id="IPR044084">
    <property type="entry name" value="AvModA-like_subst-bd"/>
</dbReference>
<dbReference type="GO" id="GO:0030973">
    <property type="term" value="F:molybdate ion binding"/>
    <property type="evidence" value="ECO:0007669"/>
    <property type="project" value="InterPro"/>
</dbReference>
<dbReference type="AlphaFoldDB" id="A0A6P0UPM0"/>
<reference evidence="5 6" key="1">
    <citation type="submission" date="2020-01" db="EMBL/GenBank/DDBJ databases">
        <title>Leptobacterium flavescens.</title>
        <authorList>
            <person name="Wang G."/>
        </authorList>
    </citation>
    <scope>NUCLEOTIDE SEQUENCE [LARGE SCALE GENOMIC DNA]</scope>
    <source>
        <strain evidence="5 6">KCTC 22160</strain>
    </source>
</reference>
<keyword evidence="6" id="KW-1185">Reference proteome</keyword>
<comment type="similarity">
    <text evidence="1">Belongs to the bacterial solute-binding protein ModA family.</text>
</comment>
<feature type="binding site" evidence="4">
    <location>
        <position position="165"/>
    </location>
    <ligand>
        <name>molybdate</name>
        <dbReference type="ChEBI" id="CHEBI:36264"/>
    </ligand>
</feature>
<dbReference type="NCBIfam" id="TIGR01256">
    <property type="entry name" value="modA"/>
    <property type="match status" value="1"/>
</dbReference>
<dbReference type="SUPFAM" id="SSF53850">
    <property type="entry name" value="Periplasmic binding protein-like II"/>
    <property type="match status" value="1"/>
</dbReference>
<dbReference type="Pfam" id="PF13531">
    <property type="entry name" value="SBP_bac_11"/>
    <property type="match status" value="1"/>
</dbReference>
<dbReference type="CDD" id="cd13539">
    <property type="entry name" value="PBP2_AvModA"/>
    <property type="match status" value="1"/>
</dbReference>
<organism evidence="5 6">
    <name type="scientific">Leptobacterium flavescens</name>
    <dbReference type="NCBI Taxonomy" id="472055"/>
    <lineage>
        <taxon>Bacteria</taxon>
        <taxon>Pseudomonadati</taxon>
        <taxon>Bacteroidota</taxon>
        <taxon>Flavobacteriia</taxon>
        <taxon>Flavobacteriales</taxon>
        <taxon>Flavobacteriaceae</taxon>
        <taxon>Leptobacterium</taxon>
    </lineage>
</organism>
<keyword evidence="3" id="KW-0732">Signal</keyword>
<dbReference type="GO" id="GO:0015689">
    <property type="term" value="P:molybdate ion transport"/>
    <property type="evidence" value="ECO:0007669"/>
    <property type="project" value="InterPro"/>
</dbReference>
<evidence type="ECO:0000256" key="3">
    <source>
        <dbReference type="ARBA" id="ARBA00022729"/>
    </source>
</evidence>
<dbReference type="PROSITE" id="PS51257">
    <property type="entry name" value="PROKAR_LIPOPROTEIN"/>
    <property type="match status" value="1"/>
</dbReference>
<dbReference type="RefSeq" id="WP_163605871.1">
    <property type="nucleotide sequence ID" value="NZ_JAABOO010000001.1"/>
</dbReference>
<keyword evidence="4" id="KW-0500">Molybdenum</keyword>
<proteinExistence type="inferred from homology"/>
<accession>A0A6P0UPM0</accession>
<feature type="binding site" evidence="4">
    <location>
        <position position="59"/>
    </location>
    <ligand>
        <name>molybdate</name>
        <dbReference type="ChEBI" id="CHEBI:36264"/>
    </ligand>
</feature>
<evidence type="ECO:0000256" key="4">
    <source>
        <dbReference type="PIRSR" id="PIRSR004846-1"/>
    </source>
</evidence>
<keyword evidence="2 4" id="KW-0479">Metal-binding</keyword>
<evidence type="ECO:0000256" key="1">
    <source>
        <dbReference type="ARBA" id="ARBA00009175"/>
    </source>
</evidence>
<evidence type="ECO:0000313" key="5">
    <source>
        <dbReference type="EMBL" id="NER12863.1"/>
    </source>
</evidence>
<dbReference type="PANTHER" id="PTHR30632:SF14">
    <property type="entry name" value="TUNGSTATE_MOLYBDATE_CHROMATE-BINDING PROTEIN MODA"/>
    <property type="match status" value="1"/>
</dbReference>